<organism evidence="1 2">
    <name type="scientific">Kingella oralis ATCC 51147</name>
    <dbReference type="NCBI Taxonomy" id="629741"/>
    <lineage>
        <taxon>Bacteria</taxon>
        <taxon>Pseudomonadati</taxon>
        <taxon>Pseudomonadota</taxon>
        <taxon>Betaproteobacteria</taxon>
        <taxon>Neisseriales</taxon>
        <taxon>Neisseriaceae</taxon>
        <taxon>Kingella</taxon>
    </lineage>
</organism>
<reference evidence="1" key="1">
    <citation type="submission" date="2009-04" db="EMBL/GenBank/DDBJ databases">
        <authorList>
            <person name="Weinstock G."/>
            <person name="Sodergren E."/>
            <person name="Clifton S."/>
            <person name="Fulton L."/>
            <person name="Fulton B."/>
            <person name="Courtney L."/>
            <person name="Fronick C."/>
            <person name="Harrison M."/>
            <person name="Strong C."/>
            <person name="Farmer C."/>
            <person name="Delahaunty K."/>
            <person name="Markovic C."/>
            <person name="Hall O."/>
            <person name="Minx P."/>
            <person name="Tomlinson C."/>
            <person name="Mitreva M."/>
            <person name="Nelson J."/>
            <person name="Hou S."/>
            <person name="Wollam A."/>
            <person name="Pepin K.H."/>
            <person name="Johnson M."/>
            <person name="Bhonagiri V."/>
            <person name="Nash W.E."/>
            <person name="Warren W."/>
            <person name="Chinwalla A."/>
            <person name="Mardis E.R."/>
            <person name="Wilson R.K."/>
        </authorList>
    </citation>
    <scope>NUCLEOTIDE SEQUENCE [LARGE SCALE GENOMIC DNA]</scope>
    <source>
        <strain evidence="1">ATCC 51147</strain>
    </source>
</reference>
<dbReference type="RefSeq" id="WP_003796994.1">
    <property type="nucleotide sequence ID" value="NZ_GG665872.1"/>
</dbReference>
<comment type="caution">
    <text evidence="1">The sequence shown here is derived from an EMBL/GenBank/DDBJ whole genome shotgun (WGS) entry which is preliminary data.</text>
</comment>
<sequence>MGRADKTIFRLPYRFKLLSWQSPPSLERRRLADILVKQPYFVVAIWRRAAAAPF</sequence>
<proteinExistence type="predicted"/>
<dbReference type="AlphaFoldDB" id="C4GJ46"/>
<keyword evidence="2" id="KW-1185">Reference proteome</keyword>
<dbReference type="GeneID" id="84905980"/>
<evidence type="ECO:0000313" key="1">
    <source>
        <dbReference type="EMBL" id="EEP67818.1"/>
    </source>
</evidence>
<gene>
    <name evidence="1" type="ORF">GCWU000324_02068</name>
</gene>
<protein>
    <submittedName>
        <fullName evidence="1">Uncharacterized protein</fullName>
    </submittedName>
</protein>
<dbReference type="Proteomes" id="UP000003009">
    <property type="component" value="Unassembled WGS sequence"/>
</dbReference>
<dbReference type="EMBL" id="ACJW02000003">
    <property type="protein sequence ID" value="EEP67818.1"/>
    <property type="molecule type" value="Genomic_DNA"/>
</dbReference>
<accession>C4GJ46</accession>
<dbReference type="HOGENOM" id="CLU_3044297_0_0_4"/>
<evidence type="ECO:0000313" key="2">
    <source>
        <dbReference type="Proteomes" id="UP000003009"/>
    </source>
</evidence>
<name>C4GJ46_9NEIS</name>